<dbReference type="RefSeq" id="WP_151916097.1">
    <property type="nucleotide sequence ID" value="NZ_RQSP01000003.1"/>
</dbReference>
<sequence length="62" mass="6998">MTGKTKRDLVLKWHKRGYDTGYIAKTLGLPVAEVLAIITPPRPQDPPSRRRGPEFIQPPAFD</sequence>
<reference evidence="2 3" key="1">
    <citation type="journal article" date="2019" name="Int. J. Syst. Evol. Microbiol.">
        <title>Bifidobacterium jacchi sp. nov., isolated from the faeces of a baby common marmoset (Callithrix jacchus).</title>
        <authorList>
            <person name="Modesto M."/>
            <person name="Watanabe K."/>
            <person name="Arita M."/>
            <person name="Satti M."/>
            <person name="Oki K."/>
            <person name="Sciavilla P."/>
            <person name="Patavino C."/>
            <person name="Camma C."/>
            <person name="Michelini S."/>
            <person name="Sgorbati B."/>
            <person name="Mattarelli P."/>
        </authorList>
    </citation>
    <scope>NUCLEOTIDE SEQUENCE [LARGE SCALE GENOMIC DNA]</scope>
    <source>
        <strain evidence="2 3">MRM 9.3</strain>
    </source>
</reference>
<dbReference type="Proteomes" id="UP000326336">
    <property type="component" value="Unassembled WGS sequence"/>
</dbReference>
<evidence type="ECO:0000313" key="2">
    <source>
        <dbReference type="EMBL" id="KAB5608399.1"/>
    </source>
</evidence>
<gene>
    <name evidence="2" type="ORF">EHS19_01895</name>
</gene>
<protein>
    <submittedName>
        <fullName evidence="2">Uncharacterized protein</fullName>
    </submittedName>
</protein>
<evidence type="ECO:0000256" key="1">
    <source>
        <dbReference type="SAM" id="MobiDB-lite"/>
    </source>
</evidence>
<evidence type="ECO:0000313" key="3">
    <source>
        <dbReference type="Proteomes" id="UP000326336"/>
    </source>
</evidence>
<accession>A0A5N5RN65</accession>
<proteinExistence type="predicted"/>
<keyword evidence="3" id="KW-1185">Reference proteome</keyword>
<dbReference type="OrthoDB" id="3237356at2"/>
<comment type="caution">
    <text evidence="2">The sequence shown here is derived from an EMBL/GenBank/DDBJ whole genome shotgun (WGS) entry which is preliminary data.</text>
</comment>
<dbReference type="AlphaFoldDB" id="A0A5N5RN65"/>
<feature type="region of interest" description="Disordered" evidence="1">
    <location>
        <begin position="39"/>
        <end position="62"/>
    </location>
</feature>
<name>A0A5N5RN65_9BIFI</name>
<dbReference type="EMBL" id="RQSP01000003">
    <property type="protein sequence ID" value="KAB5608399.1"/>
    <property type="molecule type" value="Genomic_DNA"/>
</dbReference>
<organism evidence="2 3">
    <name type="scientific">Bifidobacterium jacchi</name>
    <dbReference type="NCBI Taxonomy" id="2490545"/>
    <lineage>
        <taxon>Bacteria</taxon>
        <taxon>Bacillati</taxon>
        <taxon>Actinomycetota</taxon>
        <taxon>Actinomycetes</taxon>
        <taxon>Bifidobacteriales</taxon>
        <taxon>Bifidobacteriaceae</taxon>
        <taxon>Bifidobacterium</taxon>
    </lineage>
</organism>